<dbReference type="EMBL" id="FWZX01000029">
    <property type="protein sequence ID" value="SMF70618.1"/>
    <property type="molecule type" value="Genomic_DNA"/>
</dbReference>
<dbReference type="STRING" id="560819.SAMN05428998_12974"/>
<organism evidence="3 4">
    <name type="scientific">Tistlia consotensis USBA 355</name>
    <dbReference type="NCBI Taxonomy" id="560819"/>
    <lineage>
        <taxon>Bacteria</taxon>
        <taxon>Pseudomonadati</taxon>
        <taxon>Pseudomonadota</taxon>
        <taxon>Alphaproteobacteria</taxon>
        <taxon>Rhodospirillales</taxon>
        <taxon>Rhodovibrionaceae</taxon>
        <taxon>Tistlia</taxon>
    </lineage>
</organism>
<dbReference type="AlphaFoldDB" id="A0A1Y6CQD3"/>
<evidence type="ECO:0000259" key="2">
    <source>
        <dbReference type="PROSITE" id="PS50164"/>
    </source>
</evidence>
<proteinExistence type="inferred from homology"/>
<dbReference type="Pfam" id="PF01541">
    <property type="entry name" value="GIY-YIG"/>
    <property type="match status" value="1"/>
</dbReference>
<accession>A0A1Y6CQD3</accession>
<keyword evidence="3" id="KW-0378">Hydrolase</keyword>
<keyword evidence="3" id="KW-0255">Endonuclease</keyword>
<dbReference type="CDD" id="cd10448">
    <property type="entry name" value="GIY-YIG_unchar_3"/>
    <property type="match status" value="1"/>
</dbReference>
<dbReference type="PANTHER" id="PTHR34477:SF5">
    <property type="entry name" value="BSL5627 PROTEIN"/>
    <property type="match status" value="1"/>
</dbReference>
<evidence type="ECO:0000256" key="1">
    <source>
        <dbReference type="ARBA" id="ARBA00007435"/>
    </source>
</evidence>
<dbReference type="InterPro" id="IPR035901">
    <property type="entry name" value="GIY-YIG_endonuc_sf"/>
</dbReference>
<reference evidence="3 4" key="1">
    <citation type="submission" date="2017-04" db="EMBL/GenBank/DDBJ databases">
        <authorList>
            <person name="Afonso C.L."/>
            <person name="Miller P.J."/>
            <person name="Scott M.A."/>
            <person name="Spackman E."/>
            <person name="Goraichik I."/>
            <person name="Dimitrov K.M."/>
            <person name="Suarez D.L."/>
            <person name="Swayne D.E."/>
        </authorList>
    </citation>
    <scope>NUCLEOTIDE SEQUENCE [LARGE SCALE GENOMIC DNA]</scope>
    <source>
        <strain evidence="3 4">USBA 355</strain>
    </source>
</reference>
<protein>
    <submittedName>
        <fullName evidence="3">Putative endonuclease</fullName>
    </submittedName>
</protein>
<gene>
    <name evidence="3" type="ORF">SAMN05428998_12974</name>
</gene>
<evidence type="ECO:0000313" key="3">
    <source>
        <dbReference type="EMBL" id="SMF70618.1"/>
    </source>
</evidence>
<dbReference type="InterPro" id="IPR000305">
    <property type="entry name" value="GIY-YIG_endonuc"/>
</dbReference>
<dbReference type="Proteomes" id="UP000192917">
    <property type="component" value="Unassembled WGS sequence"/>
</dbReference>
<dbReference type="Gene3D" id="3.40.1440.10">
    <property type="entry name" value="GIY-YIG endonuclease"/>
    <property type="match status" value="1"/>
</dbReference>
<dbReference type="GO" id="GO:0004519">
    <property type="term" value="F:endonuclease activity"/>
    <property type="evidence" value="ECO:0007669"/>
    <property type="project" value="UniProtKB-KW"/>
</dbReference>
<feature type="domain" description="GIY-YIG" evidence="2">
    <location>
        <begin position="2"/>
        <end position="78"/>
    </location>
</feature>
<dbReference type="RefSeq" id="WP_085125571.1">
    <property type="nucleotide sequence ID" value="NZ_FWZX01000029.1"/>
</dbReference>
<comment type="similarity">
    <text evidence="1">Belongs to the UPF0213 family.</text>
</comment>
<dbReference type="PROSITE" id="PS50164">
    <property type="entry name" value="GIY_YIG"/>
    <property type="match status" value="1"/>
</dbReference>
<evidence type="ECO:0000313" key="4">
    <source>
        <dbReference type="Proteomes" id="UP000192917"/>
    </source>
</evidence>
<keyword evidence="4" id="KW-1185">Reference proteome</keyword>
<dbReference type="InterPro" id="IPR050190">
    <property type="entry name" value="UPF0213_domain"/>
</dbReference>
<name>A0A1Y6CQD3_9PROT</name>
<dbReference type="PANTHER" id="PTHR34477">
    <property type="entry name" value="UPF0213 PROTEIN YHBQ"/>
    <property type="match status" value="1"/>
</dbReference>
<keyword evidence="3" id="KW-0540">Nuclease</keyword>
<sequence length="96" mass="11327">MRQPCVYILASRQNGTLYVGVTSDVVARAWQHRTDAVDGFTRRYGVHRLVHVESFGTMEEAILREKKLKRWKRAWKIALIEQGNPDWRDLCEDLQR</sequence>
<dbReference type="SUPFAM" id="SSF82771">
    <property type="entry name" value="GIY-YIG endonuclease"/>
    <property type="match status" value="1"/>
</dbReference>